<comment type="caution">
    <text evidence="9">The sequence shown here is derived from an EMBL/GenBank/DDBJ whole genome shotgun (WGS) entry which is preliminary data.</text>
</comment>
<dbReference type="Gene3D" id="3.40.50.300">
    <property type="entry name" value="P-loop containing nucleotide triphosphate hydrolases"/>
    <property type="match status" value="1"/>
</dbReference>
<dbReference type="Gene3D" id="1.10.8.430">
    <property type="entry name" value="Helical domain of apoptotic protease-activating factors"/>
    <property type="match status" value="1"/>
</dbReference>
<evidence type="ECO:0000256" key="3">
    <source>
        <dbReference type="ARBA" id="ARBA00022821"/>
    </source>
</evidence>
<keyword evidence="3" id="KW-0611">Plant defense</keyword>
<keyword evidence="10" id="KW-1185">Reference proteome</keyword>
<dbReference type="PRINTS" id="PR00364">
    <property type="entry name" value="DISEASERSIST"/>
</dbReference>
<dbReference type="GO" id="GO:0006952">
    <property type="term" value="P:defense response"/>
    <property type="evidence" value="ECO:0007669"/>
    <property type="project" value="UniProtKB-KW"/>
</dbReference>
<feature type="domain" description="Disease resistance protein winged helix" evidence="8">
    <location>
        <begin position="435"/>
        <end position="484"/>
    </location>
</feature>
<keyword evidence="2" id="KW-0547">Nucleotide-binding</keyword>
<dbReference type="InterPro" id="IPR058922">
    <property type="entry name" value="WHD_DRP"/>
</dbReference>
<organism evidence="9 10">
    <name type="scientific">Eucalyptus globulus</name>
    <name type="common">Tasmanian blue gum</name>
    <dbReference type="NCBI Taxonomy" id="34317"/>
    <lineage>
        <taxon>Eukaryota</taxon>
        <taxon>Viridiplantae</taxon>
        <taxon>Streptophyta</taxon>
        <taxon>Embryophyta</taxon>
        <taxon>Tracheophyta</taxon>
        <taxon>Spermatophyta</taxon>
        <taxon>Magnoliopsida</taxon>
        <taxon>eudicotyledons</taxon>
        <taxon>Gunneridae</taxon>
        <taxon>Pentapetalae</taxon>
        <taxon>rosids</taxon>
        <taxon>malvids</taxon>
        <taxon>Myrtales</taxon>
        <taxon>Myrtaceae</taxon>
        <taxon>Myrtoideae</taxon>
        <taxon>Eucalypteae</taxon>
        <taxon>Eucalyptus</taxon>
    </lineage>
</organism>
<keyword evidence="1" id="KW-0677">Repeat</keyword>
<dbReference type="Proteomes" id="UP001634007">
    <property type="component" value="Unassembled WGS sequence"/>
</dbReference>
<dbReference type="PANTHER" id="PTHR36766">
    <property type="entry name" value="PLANT BROAD-SPECTRUM MILDEW RESISTANCE PROTEIN RPW8"/>
    <property type="match status" value="1"/>
</dbReference>
<feature type="chain" id="PRO_5044804674" description="Disease resistance RPP13-like protein 1" evidence="5">
    <location>
        <begin position="28"/>
        <end position="489"/>
    </location>
</feature>
<evidence type="ECO:0000259" key="7">
    <source>
        <dbReference type="Pfam" id="PF18052"/>
    </source>
</evidence>
<name>A0ABD3LBD7_EUCGL</name>
<dbReference type="Pfam" id="PF00931">
    <property type="entry name" value="NB-ARC"/>
    <property type="match status" value="1"/>
</dbReference>
<dbReference type="PANTHER" id="PTHR36766:SF51">
    <property type="entry name" value="DISEASE RESISTANCE RPP13-LIKE PROTEIN 1"/>
    <property type="match status" value="1"/>
</dbReference>
<dbReference type="AlphaFoldDB" id="A0ABD3LBD7"/>
<dbReference type="InterPro" id="IPR002182">
    <property type="entry name" value="NB-ARC"/>
</dbReference>
<evidence type="ECO:0000313" key="9">
    <source>
        <dbReference type="EMBL" id="KAL3749086.1"/>
    </source>
</evidence>
<evidence type="ECO:0000256" key="2">
    <source>
        <dbReference type="ARBA" id="ARBA00022741"/>
    </source>
</evidence>
<reference evidence="9 10" key="1">
    <citation type="submission" date="2024-11" db="EMBL/GenBank/DDBJ databases">
        <title>Chromosome-level genome assembly of Eucalyptus globulus Labill. provides insights into its genome evolution.</title>
        <authorList>
            <person name="Li X."/>
        </authorList>
    </citation>
    <scope>NUCLEOTIDE SEQUENCE [LARGE SCALE GENOMIC DNA]</scope>
    <source>
        <strain evidence="9">CL2024</strain>
        <tissue evidence="9">Fresh tender leaves</tissue>
    </source>
</reference>
<sequence length="489" mass="54996">MAIGGVVLGSFLVSFFQIMFNKLTSLALCHVQWEGISTTLLEKWKAMLVTINGVLDDAEDKQLSDNPQVKLWLDDVQDLAYDMEALLDEFAIKTAQVESEAESNTIRGLEKCKFSFFGQLRSLMFENKVQEINGRLKTIITGKAHLSLRENIADKLNYTSKRDPTTSLPEPRFFGREKEEALILELLIGEVENSDPTLSIVPIVGMGGIGKTALAQQLYNDAIVNGYFGRRAWVCVSNIFYVLDITKTILQSITSLSYEGEDLNGLQVKLKDNLFGKKFLVGLDGVWNGNYEKWTNLLKPFEVGAKGSKIIVTTHNLPVLSIRGALPYPLEELSLDNCTTLLAFHALGATNFESHSNLETIGKQLAEKCKGLPLAMKMLGSALRNERNLNKWEAILNNKIWDLPKGKKDEVLLVLKLSYAHLPSYLKICFAYCEVFSKDYEIEGNDLVLLWIAEGLLDGQEAKENILRLGWDHFDELVLRSFLQPWVHP</sequence>
<dbReference type="InterPro" id="IPR027417">
    <property type="entry name" value="P-loop_NTPase"/>
</dbReference>
<keyword evidence="4" id="KW-0067">ATP-binding</keyword>
<dbReference type="SUPFAM" id="SSF52540">
    <property type="entry name" value="P-loop containing nucleoside triphosphate hydrolases"/>
    <property type="match status" value="1"/>
</dbReference>
<dbReference type="Pfam" id="PF23559">
    <property type="entry name" value="WHD_DRP"/>
    <property type="match status" value="1"/>
</dbReference>
<dbReference type="InterPro" id="IPR041118">
    <property type="entry name" value="Rx_N"/>
</dbReference>
<feature type="domain" description="Disease resistance N-terminal" evidence="7">
    <location>
        <begin position="20"/>
        <end position="102"/>
    </location>
</feature>
<evidence type="ECO:0000259" key="6">
    <source>
        <dbReference type="Pfam" id="PF00931"/>
    </source>
</evidence>
<dbReference type="InterPro" id="IPR036388">
    <property type="entry name" value="WH-like_DNA-bd_sf"/>
</dbReference>
<dbReference type="InterPro" id="IPR042197">
    <property type="entry name" value="Apaf_helical"/>
</dbReference>
<dbReference type="Gene3D" id="1.10.10.10">
    <property type="entry name" value="Winged helix-like DNA-binding domain superfamily/Winged helix DNA-binding domain"/>
    <property type="match status" value="1"/>
</dbReference>
<dbReference type="Pfam" id="PF18052">
    <property type="entry name" value="Rx_N"/>
    <property type="match status" value="1"/>
</dbReference>
<evidence type="ECO:0000313" key="10">
    <source>
        <dbReference type="Proteomes" id="UP001634007"/>
    </source>
</evidence>
<evidence type="ECO:0000259" key="8">
    <source>
        <dbReference type="Pfam" id="PF23559"/>
    </source>
</evidence>
<feature type="signal peptide" evidence="5">
    <location>
        <begin position="1"/>
        <end position="27"/>
    </location>
</feature>
<keyword evidence="5" id="KW-0732">Signal</keyword>
<evidence type="ECO:0000256" key="5">
    <source>
        <dbReference type="SAM" id="SignalP"/>
    </source>
</evidence>
<evidence type="ECO:0000256" key="4">
    <source>
        <dbReference type="ARBA" id="ARBA00022840"/>
    </source>
</evidence>
<accession>A0ABD3LBD7</accession>
<proteinExistence type="predicted"/>
<dbReference type="EMBL" id="JBJKBG010000002">
    <property type="protein sequence ID" value="KAL3749086.1"/>
    <property type="molecule type" value="Genomic_DNA"/>
</dbReference>
<feature type="domain" description="NB-ARC" evidence="6">
    <location>
        <begin position="193"/>
        <end position="342"/>
    </location>
</feature>
<gene>
    <name evidence="9" type="ORF">ACJRO7_010216</name>
</gene>
<protein>
    <recommendedName>
        <fullName evidence="11">Disease resistance RPP13-like protein 1</fullName>
    </recommendedName>
</protein>
<evidence type="ECO:0008006" key="11">
    <source>
        <dbReference type="Google" id="ProtNLM"/>
    </source>
</evidence>
<evidence type="ECO:0000256" key="1">
    <source>
        <dbReference type="ARBA" id="ARBA00022737"/>
    </source>
</evidence>
<dbReference type="Gene3D" id="1.20.5.4130">
    <property type="match status" value="1"/>
</dbReference>
<dbReference type="GO" id="GO:0005524">
    <property type="term" value="F:ATP binding"/>
    <property type="evidence" value="ECO:0007669"/>
    <property type="project" value="UniProtKB-KW"/>
</dbReference>